<name>A0ABT2LY99_9FIRM</name>
<dbReference type="Proteomes" id="UP001431199">
    <property type="component" value="Unassembled WGS sequence"/>
</dbReference>
<dbReference type="PROSITE" id="PS51462">
    <property type="entry name" value="NUDIX"/>
    <property type="match status" value="1"/>
</dbReference>
<sequence>MEILDVVDENGNPIGETVERTVAHKTGVRHRTSHVWVVRKNNGSMEILLQKRSKNKDSHPGCLDCSSAGHIPAGVDFIPSAIRELKEELGIDAKEDEFVYCGQTVGKRTNVFYGEEFIDNQVSNIYYIERNMEADKFNIQKEELESVVWMKYDDVVFMVENNTIPNCIKMEELEMMGKKIK</sequence>
<dbReference type="PANTHER" id="PTHR10885">
    <property type="entry name" value="ISOPENTENYL-DIPHOSPHATE DELTA-ISOMERASE"/>
    <property type="match status" value="1"/>
</dbReference>
<dbReference type="SUPFAM" id="SSF55811">
    <property type="entry name" value="Nudix"/>
    <property type="match status" value="1"/>
</dbReference>
<evidence type="ECO:0000313" key="3">
    <source>
        <dbReference type="Proteomes" id="UP001431199"/>
    </source>
</evidence>
<reference evidence="2" key="1">
    <citation type="submission" date="2022-09" db="EMBL/GenBank/DDBJ databases">
        <title>Eubacterium sp. LFL-14 isolated from human feces.</title>
        <authorList>
            <person name="Liu F."/>
        </authorList>
    </citation>
    <scope>NUCLEOTIDE SEQUENCE</scope>
    <source>
        <strain evidence="2">LFL-14</strain>
    </source>
</reference>
<protein>
    <submittedName>
        <fullName evidence="2">NUDIX domain-containing protein</fullName>
    </submittedName>
</protein>
<comment type="caution">
    <text evidence="2">The sequence shown here is derived from an EMBL/GenBank/DDBJ whole genome shotgun (WGS) entry which is preliminary data.</text>
</comment>
<proteinExistence type="predicted"/>
<gene>
    <name evidence="2" type="ORF">N5B56_04060</name>
</gene>
<evidence type="ECO:0000259" key="1">
    <source>
        <dbReference type="PROSITE" id="PS51462"/>
    </source>
</evidence>
<feature type="domain" description="Nudix hydrolase" evidence="1">
    <location>
        <begin position="28"/>
        <end position="172"/>
    </location>
</feature>
<dbReference type="CDD" id="cd04692">
    <property type="entry name" value="NUDIX_Hydrolase"/>
    <property type="match status" value="1"/>
</dbReference>
<accession>A0ABT2LY99</accession>
<organism evidence="2 3">
    <name type="scientific">Eubacterium album</name>
    <dbReference type="NCBI Taxonomy" id="2978477"/>
    <lineage>
        <taxon>Bacteria</taxon>
        <taxon>Bacillati</taxon>
        <taxon>Bacillota</taxon>
        <taxon>Clostridia</taxon>
        <taxon>Eubacteriales</taxon>
        <taxon>Eubacteriaceae</taxon>
        <taxon>Eubacterium</taxon>
    </lineage>
</organism>
<dbReference type="PANTHER" id="PTHR10885:SF20">
    <property type="entry name" value="NUDIX HYDROLASE DOMAIN-CONTAINING PROTEIN"/>
    <property type="match status" value="1"/>
</dbReference>
<dbReference type="EMBL" id="JAODBU010000003">
    <property type="protein sequence ID" value="MCT7398263.1"/>
    <property type="molecule type" value="Genomic_DNA"/>
</dbReference>
<dbReference type="Gene3D" id="3.90.79.10">
    <property type="entry name" value="Nucleoside Triphosphate Pyrophosphohydrolase"/>
    <property type="match status" value="1"/>
</dbReference>
<keyword evidence="3" id="KW-1185">Reference proteome</keyword>
<dbReference type="RefSeq" id="WP_260978431.1">
    <property type="nucleotide sequence ID" value="NZ_JAODBU010000003.1"/>
</dbReference>
<dbReference type="Pfam" id="PF00293">
    <property type="entry name" value="NUDIX"/>
    <property type="match status" value="1"/>
</dbReference>
<dbReference type="InterPro" id="IPR000086">
    <property type="entry name" value="NUDIX_hydrolase_dom"/>
</dbReference>
<dbReference type="InterPro" id="IPR015797">
    <property type="entry name" value="NUDIX_hydrolase-like_dom_sf"/>
</dbReference>
<evidence type="ECO:0000313" key="2">
    <source>
        <dbReference type="EMBL" id="MCT7398263.1"/>
    </source>
</evidence>